<feature type="domain" description="ATP-grasp" evidence="5">
    <location>
        <begin position="120"/>
        <end position="332"/>
    </location>
</feature>
<evidence type="ECO:0000256" key="3">
    <source>
        <dbReference type="ARBA" id="ARBA00022840"/>
    </source>
</evidence>
<organism evidence="6 7">
    <name type="scientific">Pelosinus baikalensis</name>
    <dbReference type="NCBI Taxonomy" id="2892015"/>
    <lineage>
        <taxon>Bacteria</taxon>
        <taxon>Bacillati</taxon>
        <taxon>Bacillota</taxon>
        <taxon>Negativicutes</taxon>
        <taxon>Selenomonadales</taxon>
        <taxon>Sporomusaceae</taxon>
        <taxon>Pelosinus</taxon>
    </lineage>
</organism>
<sequence>MKNQDKFCVIVDPYVNIDAIVKSFIQENVKCIALFSDPIDPKKRKLKFPEELEKLFYKTVNWYENESSVLAYFKSINIIGIINGSDMGIEITDEIGNALNLSNVNSSSSSMARRNKYISNIYLKKNNVPSSKQLLINYNLIDSIIRDKYLMFQFLEKAEQEISFPLVLKPTQSRGSFGVSICNTQVELREAIEFTFGKKDSYGMAVNELIVEELLKGNEYVVDTVSINGKHCISGVYCYEKEVIDTHPIYRSTTLVDCYSEKTQKLKKYALQVLDALEFRNGAAHMELFLTELGPRLVEINPRVHGAYGFTNKLCKLSTGRNQIDMLVEAYVNPEDFYGKFSSDYVTRGYGKKIELQYFGEGILEEYSGLEEIKRLSSFRDVHFKIQPGEYIGKTINLSNTPGLVLFFNDSNEQLERDYLEFLNIEKTRLYKVKKN</sequence>
<keyword evidence="1" id="KW-0436">Ligase</keyword>
<dbReference type="PROSITE" id="PS50975">
    <property type="entry name" value="ATP_GRASP"/>
    <property type="match status" value="1"/>
</dbReference>
<keyword evidence="2 4" id="KW-0547">Nucleotide-binding</keyword>
<evidence type="ECO:0000256" key="4">
    <source>
        <dbReference type="PROSITE-ProRule" id="PRU00409"/>
    </source>
</evidence>
<evidence type="ECO:0000256" key="1">
    <source>
        <dbReference type="ARBA" id="ARBA00022598"/>
    </source>
</evidence>
<gene>
    <name evidence="6" type="ORF">LMF89_23550</name>
</gene>
<dbReference type="PANTHER" id="PTHR43585:SF2">
    <property type="entry name" value="ATP-GRASP ENZYME FSQD"/>
    <property type="match status" value="1"/>
</dbReference>
<evidence type="ECO:0000256" key="2">
    <source>
        <dbReference type="ARBA" id="ARBA00022741"/>
    </source>
</evidence>
<proteinExistence type="predicted"/>
<dbReference type="Pfam" id="PF13535">
    <property type="entry name" value="ATP-grasp_4"/>
    <property type="match status" value="1"/>
</dbReference>
<dbReference type="RefSeq" id="WP_229537175.1">
    <property type="nucleotide sequence ID" value="NZ_JAJHJB010000058.1"/>
</dbReference>
<dbReference type="SUPFAM" id="SSF56059">
    <property type="entry name" value="Glutathione synthetase ATP-binding domain-like"/>
    <property type="match status" value="1"/>
</dbReference>
<dbReference type="Gene3D" id="3.30.470.20">
    <property type="entry name" value="ATP-grasp fold, B domain"/>
    <property type="match status" value="1"/>
</dbReference>
<dbReference type="Proteomes" id="UP001165492">
    <property type="component" value="Unassembled WGS sequence"/>
</dbReference>
<keyword evidence="7" id="KW-1185">Reference proteome</keyword>
<evidence type="ECO:0000259" key="5">
    <source>
        <dbReference type="PROSITE" id="PS50975"/>
    </source>
</evidence>
<evidence type="ECO:0000313" key="6">
    <source>
        <dbReference type="EMBL" id="MCC5468316.1"/>
    </source>
</evidence>
<keyword evidence="3 4" id="KW-0067">ATP-binding</keyword>
<comment type="caution">
    <text evidence="6">The sequence shown here is derived from an EMBL/GenBank/DDBJ whole genome shotgun (WGS) entry which is preliminary data.</text>
</comment>
<dbReference type="PANTHER" id="PTHR43585">
    <property type="entry name" value="FUMIPYRROLE BIOSYNTHESIS PROTEIN C"/>
    <property type="match status" value="1"/>
</dbReference>
<protein>
    <submittedName>
        <fullName evidence="6">ATP-grasp domain-containing protein</fullName>
    </submittedName>
</protein>
<dbReference type="EMBL" id="JAJHJB010000058">
    <property type="protein sequence ID" value="MCC5468316.1"/>
    <property type="molecule type" value="Genomic_DNA"/>
</dbReference>
<reference evidence="6" key="1">
    <citation type="submission" date="2021-11" db="EMBL/GenBank/DDBJ databases">
        <title>Description of a new species Pelosinus isolated from the bottom sediments of Lake Baikal.</title>
        <authorList>
            <person name="Zakharyuk A."/>
        </authorList>
    </citation>
    <scope>NUCLEOTIDE SEQUENCE</scope>
    <source>
        <strain evidence="6">Bkl1</strain>
    </source>
</reference>
<dbReference type="InterPro" id="IPR052032">
    <property type="entry name" value="ATP-dep_AA_Ligase"/>
</dbReference>
<evidence type="ECO:0000313" key="7">
    <source>
        <dbReference type="Proteomes" id="UP001165492"/>
    </source>
</evidence>
<dbReference type="InterPro" id="IPR011761">
    <property type="entry name" value="ATP-grasp"/>
</dbReference>
<accession>A0ABS8HYS6</accession>
<name>A0ABS8HYS6_9FIRM</name>